<gene>
    <name evidence="1" type="ORF">LOK49_LG15G01465</name>
</gene>
<accession>A0ACC0F5V0</accession>
<comment type="caution">
    <text evidence="1">The sequence shown here is derived from an EMBL/GenBank/DDBJ whole genome shotgun (WGS) entry which is preliminary data.</text>
</comment>
<dbReference type="Proteomes" id="UP001060215">
    <property type="component" value="Chromosome 11"/>
</dbReference>
<organism evidence="1 2">
    <name type="scientific">Camellia lanceoleosa</name>
    <dbReference type="NCBI Taxonomy" id="1840588"/>
    <lineage>
        <taxon>Eukaryota</taxon>
        <taxon>Viridiplantae</taxon>
        <taxon>Streptophyta</taxon>
        <taxon>Embryophyta</taxon>
        <taxon>Tracheophyta</taxon>
        <taxon>Spermatophyta</taxon>
        <taxon>Magnoliopsida</taxon>
        <taxon>eudicotyledons</taxon>
        <taxon>Gunneridae</taxon>
        <taxon>Pentapetalae</taxon>
        <taxon>asterids</taxon>
        <taxon>Ericales</taxon>
        <taxon>Theaceae</taxon>
        <taxon>Camellia</taxon>
    </lineage>
</organism>
<keyword evidence="2" id="KW-1185">Reference proteome</keyword>
<dbReference type="EMBL" id="CM045768">
    <property type="protein sequence ID" value="KAI7983483.1"/>
    <property type="molecule type" value="Genomic_DNA"/>
</dbReference>
<name>A0ACC0F5V0_9ERIC</name>
<protein>
    <submittedName>
        <fullName evidence="1">Uncharacterized protein</fullName>
    </submittedName>
</protein>
<evidence type="ECO:0000313" key="1">
    <source>
        <dbReference type="EMBL" id="KAI7983483.1"/>
    </source>
</evidence>
<evidence type="ECO:0000313" key="2">
    <source>
        <dbReference type="Proteomes" id="UP001060215"/>
    </source>
</evidence>
<proteinExistence type="predicted"/>
<sequence length="160" mass="18436">MSRDNSDMNQNNLSSYNNFYSHLHQSSNTDVANQNNSNTRNLYPSLDTDVLSLLRRRDFELRREQEQQRSMQLRNSVDAQATDPSRFISFLETGNNSFFTPWISKPDAPKIGNEHGGCNNGDPMQYMKLELGSLFAHEVHDLKPEQQPNPTEKKIDKTDD</sequence>
<reference evidence="1 2" key="1">
    <citation type="journal article" date="2022" name="Plant J.">
        <title>Chromosome-level genome of Camellia lanceoleosa provides a valuable resource for understanding genome evolution and self-incompatibility.</title>
        <authorList>
            <person name="Gong W."/>
            <person name="Xiao S."/>
            <person name="Wang L."/>
            <person name="Liao Z."/>
            <person name="Chang Y."/>
            <person name="Mo W."/>
            <person name="Hu G."/>
            <person name="Li W."/>
            <person name="Zhao G."/>
            <person name="Zhu H."/>
            <person name="Hu X."/>
            <person name="Ji K."/>
            <person name="Xiang X."/>
            <person name="Song Q."/>
            <person name="Yuan D."/>
            <person name="Jin S."/>
            <person name="Zhang L."/>
        </authorList>
    </citation>
    <scope>NUCLEOTIDE SEQUENCE [LARGE SCALE GENOMIC DNA]</scope>
    <source>
        <strain evidence="1">SQ_2022a</strain>
    </source>
</reference>